<dbReference type="InterPro" id="IPR023213">
    <property type="entry name" value="CAT-like_dom_sf"/>
</dbReference>
<keyword evidence="4" id="KW-1185">Reference proteome</keyword>
<sequence>MTAITEMAHDACVPSIPPVWQRHLLNARNPLCITRHIALCSLGLPKFLPFGEWFQFTNKSGISSFELLAAFLWRCRTIALHLNPEEGVHVVVNVNKRSKFKPLLPRGYYGNAIAFATARTTAGKLCSNPLVYAIGLVKRAKGNVTEEYMRSLADLINSRGSVLCRVRSKACRVRRGGIRVGKAGL</sequence>
<accession>A0AA88DKD3</accession>
<protein>
    <submittedName>
        <fullName evidence="3">Uncharacterized protein</fullName>
    </submittedName>
</protein>
<gene>
    <name evidence="3" type="ORF">TIFTF001_024432</name>
</gene>
<dbReference type="AlphaFoldDB" id="A0AA88DKD3"/>
<dbReference type="PANTHER" id="PTHR31147:SF66">
    <property type="entry name" value="OS05G0315700 PROTEIN"/>
    <property type="match status" value="1"/>
</dbReference>
<dbReference type="Pfam" id="PF02458">
    <property type="entry name" value="Transferase"/>
    <property type="match status" value="1"/>
</dbReference>
<dbReference type="GO" id="GO:0009836">
    <property type="term" value="P:fruit ripening, climacteric"/>
    <property type="evidence" value="ECO:0007669"/>
    <property type="project" value="UniProtKB-ARBA"/>
</dbReference>
<evidence type="ECO:0000313" key="4">
    <source>
        <dbReference type="Proteomes" id="UP001187192"/>
    </source>
</evidence>
<proteinExistence type="inferred from homology"/>
<evidence type="ECO:0000313" key="3">
    <source>
        <dbReference type="EMBL" id="GMN55314.1"/>
    </source>
</evidence>
<dbReference type="InterPro" id="IPR050898">
    <property type="entry name" value="Plant_acyltransferase"/>
</dbReference>
<comment type="caution">
    <text evidence="3">The sequence shown here is derived from an EMBL/GenBank/DDBJ whole genome shotgun (WGS) entry which is preliminary data.</text>
</comment>
<comment type="similarity">
    <text evidence="1">Belongs to the plant acyltransferase family.</text>
</comment>
<organism evidence="3 4">
    <name type="scientific">Ficus carica</name>
    <name type="common">Common fig</name>
    <dbReference type="NCBI Taxonomy" id="3494"/>
    <lineage>
        <taxon>Eukaryota</taxon>
        <taxon>Viridiplantae</taxon>
        <taxon>Streptophyta</taxon>
        <taxon>Embryophyta</taxon>
        <taxon>Tracheophyta</taxon>
        <taxon>Spermatophyta</taxon>
        <taxon>Magnoliopsida</taxon>
        <taxon>eudicotyledons</taxon>
        <taxon>Gunneridae</taxon>
        <taxon>Pentapetalae</taxon>
        <taxon>rosids</taxon>
        <taxon>fabids</taxon>
        <taxon>Rosales</taxon>
        <taxon>Moraceae</taxon>
        <taxon>Ficeae</taxon>
        <taxon>Ficus</taxon>
    </lineage>
</organism>
<dbReference type="GO" id="GO:0016740">
    <property type="term" value="F:transferase activity"/>
    <property type="evidence" value="ECO:0007669"/>
    <property type="project" value="UniProtKB-KW"/>
</dbReference>
<dbReference type="PANTHER" id="PTHR31147">
    <property type="entry name" value="ACYL TRANSFERASE 4"/>
    <property type="match status" value="1"/>
</dbReference>
<keyword evidence="2" id="KW-0808">Transferase</keyword>
<evidence type="ECO:0000256" key="2">
    <source>
        <dbReference type="ARBA" id="ARBA00022679"/>
    </source>
</evidence>
<evidence type="ECO:0000256" key="1">
    <source>
        <dbReference type="ARBA" id="ARBA00009861"/>
    </source>
</evidence>
<dbReference type="Proteomes" id="UP001187192">
    <property type="component" value="Unassembled WGS sequence"/>
</dbReference>
<name>A0AA88DKD3_FICCA</name>
<dbReference type="EMBL" id="BTGU01000056">
    <property type="protein sequence ID" value="GMN55314.1"/>
    <property type="molecule type" value="Genomic_DNA"/>
</dbReference>
<reference evidence="3" key="1">
    <citation type="submission" date="2023-07" db="EMBL/GenBank/DDBJ databases">
        <title>draft genome sequence of fig (Ficus carica).</title>
        <authorList>
            <person name="Takahashi T."/>
            <person name="Nishimura K."/>
        </authorList>
    </citation>
    <scope>NUCLEOTIDE SEQUENCE</scope>
</reference>
<dbReference type="Gene3D" id="3.30.559.10">
    <property type="entry name" value="Chloramphenicol acetyltransferase-like domain"/>
    <property type="match status" value="1"/>
</dbReference>